<dbReference type="InterPro" id="IPR013783">
    <property type="entry name" value="Ig-like_fold"/>
</dbReference>
<name>A0A0H4PJW4_9BACT</name>
<gene>
    <name evidence="2" type="ORF">CA2015_3985</name>
</gene>
<dbReference type="CDD" id="cd00146">
    <property type="entry name" value="PKD"/>
    <property type="match status" value="1"/>
</dbReference>
<dbReference type="SMART" id="SM00089">
    <property type="entry name" value="PKD"/>
    <property type="match status" value="2"/>
</dbReference>
<proteinExistence type="predicted"/>
<dbReference type="InterPro" id="IPR022409">
    <property type="entry name" value="PKD/Chitinase_dom"/>
</dbReference>
<dbReference type="STRING" id="320787.CA2015_3985"/>
<feature type="domain" description="PKD" evidence="1">
    <location>
        <begin position="1749"/>
        <end position="1802"/>
    </location>
</feature>
<dbReference type="InterPro" id="IPR035986">
    <property type="entry name" value="PKD_dom_sf"/>
</dbReference>
<dbReference type="PROSITE" id="PS50093">
    <property type="entry name" value="PKD"/>
    <property type="match status" value="1"/>
</dbReference>
<keyword evidence="3" id="KW-1185">Reference proteome</keyword>
<dbReference type="EMBL" id="CP012040">
    <property type="protein sequence ID" value="AKP53345.1"/>
    <property type="molecule type" value="Genomic_DNA"/>
</dbReference>
<dbReference type="OrthoDB" id="7794186at2"/>
<evidence type="ECO:0000259" key="1">
    <source>
        <dbReference type="PROSITE" id="PS50093"/>
    </source>
</evidence>
<evidence type="ECO:0000313" key="2">
    <source>
        <dbReference type="EMBL" id="AKP53345.1"/>
    </source>
</evidence>
<dbReference type="RefSeq" id="WP_084012046.1">
    <property type="nucleotide sequence ID" value="NZ_CP012040.1"/>
</dbReference>
<protein>
    <submittedName>
        <fullName evidence="2">Putative internalin</fullName>
    </submittedName>
</protein>
<dbReference type="InterPro" id="IPR026341">
    <property type="entry name" value="T9SS_type_B"/>
</dbReference>
<dbReference type="Pfam" id="PF13573">
    <property type="entry name" value="SprB"/>
    <property type="match status" value="11"/>
</dbReference>
<organism evidence="2 3">
    <name type="scientific">Cyclobacterium amurskyense</name>
    <dbReference type="NCBI Taxonomy" id="320787"/>
    <lineage>
        <taxon>Bacteria</taxon>
        <taxon>Pseudomonadati</taxon>
        <taxon>Bacteroidota</taxon>
        <taxon>Cytophagia</taxon>
        <taxon>Cytophagales</taxon>
        <taxon>Cyclobacteriaceae</taxon>
        <taxon>Cyclobacterium</taxon>
    </lineage>
</organism>
<sequence length="1906" mass="207283">MIIFTKSLLKRLKDFEKILFPGVVLSLLLTYQIFESKGEIFSVFAPVTITDQVDTLVLYNGELDISLDMLTIGYSGDKSNLTLEVLAGVGYTFSGQTIQPDIPYDDTWEAKGKEIVVNVQVTDGVDVSDVFPFRLMVTPPILPLAYFENSCQGTISLTVSAFKPDQRSEISFPFTFKLVDESDNVLTTVTVDNTAPFQNSASVTFGLNNELDREAQYKIFVEDNIGREYFRNAGPLGQAYSLDFELNFAGYLCPDDDTGVVEFIIFNAALPVNNFVIIDKDGNETPTNFDVVSDDDGFAVIQVQDLEVGSYTLEIEDRFQCNGRESFEIIIPEPMEIVETVEHLNCYGDTNGEISLLISGGWSEPFPGNPREDWIKYGITWFDEEGKEVEGDISTFVTEEGEIIGMESKLGNLPAGDYYAKITDRGRLFEIAGADPLSCEKSTPWITVEGPDELELSETIQNISCHGAEDGLLSINPSGGVPGYTIAWYTGNFDNLNAPNSDDLDVLPPSAEDDVFTRKKLKPGDYAVLLTDENGCIIAENFTITEPSTLSLTELSDLRVDVRCFGEETGSIAIALQEDTPTPFSLEVFRDGDVIEMLGPINVLTSDTLYFTDLAGGVYDFRIEDNNGCNFLLEDILIDEPATGLLIQDTLISDYNGFQISCFGAADGSISLDITGGVGNLDYLWTGPNGFEATTKDISNLGPGEYQFFVTDENVCSARIASIELTEPSPLILNEIIPENNGFQISCFGSADASIDPNPTGGTEVYTYSWSGPNGFTSTDSKLENLLAGTYSLELTDENGCVIEGNYEITEPDELIVSEDVDSRVPVACFGESNGAFTITIDQASLPPYTLTLETMDGSTTIETVPNFSGASYTFTNLPGDRYKVSVEDANGCITLLDDLLIDQPATGLQLNDLQLTDYNGFGISCAGENDGSISFNISGNQGNLLYRWDGPNGFTSDEANLTSLEAGKYELLVTDESGCTLSREFDIEEPAPLNLIDEVSDYNGFGVQCNGGNEGYIYLDISGGSGNSIIKWTGPDGFVSNQDSLKNIFEGTYDLTITDSNGCQIVKSYTLTEPQGLEVGELADEKVNVSCFGQATGVLAAVINRTSAGPYTYELMNEGGDVISTSPPTTETTWLFTNLAAGKYSFTVSDVNNCIQEVENLEITQPASGLQIEDVFVSDFTGFNISCFGADNGWIEVTTSGGSGNYQYEWSGPDNFTADKPSISNLKPGDYQLTITDQNGCEVITDVINIREPDPIAVNPSVSSYNDYQITCNGANDGSIELNPTGGTGNYTLSWTGPNGFSSDDLMVNNLAPGNYEVAIIDENNCEITEAFTIEEPDPLSLTLVEKIDVLCYGDATGSISIFVEGGILDSYTYNWTKDGLPIASNTANINNLLSGVYSVVVTDANGCQIGLSNIKVSQPDAPLQVSMKQTEVSCYNANDADLSIDIQGGVEPYQISWNIGSTQSSFEGIGPGFYQVTVTDANGCSLVKETTIEEVPVFEIDPVVNQISCFGATDGSILLNLNGGSAPVKATWSHGPEQSSLYNLAPGVYSVYLEDANGCNIERTFNLLEPDLLIAMGQVQDALDCQNSEGGAINLAVSGGRPPYSYTWSNGETSPSIFNLTNGNYSVEVVDQSGCYVSQTFEVRRPDPIVINIASTTSTQCEPREILETIDLNIDGGVAPYTIDWSSGQVSNNGYRMETNAPGNYQVTVTDGNGCIQTRSFDVENNVVLAEGDYLSSAFPLYGENLVNFDVQFINKSSGEIMLYYWDFGDGNNSLEENPKHNYQVPGAYTVSLMVTDVWGCETYDTFEIVITDYFLKTPNVFTPNGDGVNDNYFPKFVHVESLAFTVMDKWGEIIFHSEDPNDKGWDGQFRGQKASPGNYVYKLNYTTSDGRKFSETGVFMLLE</sequence>
<reference evidence="2 3" key="1">
    <citation type="submission" date="2015-07" db="EMBL/GenBank/DDBJ databases">
        <authorList>
            <person name="Kim K.M."/>
        </authorList>
    </citation>
    <scope>NUCLEOTIDE SEQUENCE [LARGE SCALE GENOMIC DNA]</scope>
    <source>
        <strain evidence="2 3">KCTC 12363</strain>
    </source>
</reference>
<evidence type="ECO:0000313" key="3">
    <source>
        <dbReference type="Proteomes" id="UP000036520"/>
    </source>
</evidence>
<dbReference type="InterPro" id="IPR025667">
    <property type="entry name" value="SprB_repeat"/>
</dbReference>
<dbReference type="Pfam" id="PF13585">
    <property type="entry name" value="CHU_C"/>
    <property type="match status" value="1"/>
</dbReference>
<dbReference type="PATRIC" id="fig|320787.5.peg.4366"/>
<dbReference type="SUPFAM" id="SSF49299">
    <property type="entry name" value="PKD domain"/>
    <property type="match status" value="1"/>
</dbReference>
<dbReference type="Gene3D" id="2.60.40.10">
    <property type="entry name" value="Immunoglobulins"/>
    <property type="match status" value="6"/>
</dbReference>
<dbReference type="NCBIfam" id="TIGR04131">
    <property type="entry name" value="Bac_Flav_CTERM"/>
    <property type="match status" value="1"/>
</dbReference>
<dbReference type="Pfam" id="PF18911">
    <property type="entry name" value="PKD_4"/>
    <property type="match status" value="1"/>
</dbReference>
<accession>A0A0H4PJW4</accession>
<dbReference type="Proteomes" id="UP000036520">
    <property type="component" value="Chromosome"/>
</dbReference>
<dbReference type="InterPro" id="IPR000601">
    <property type="entry name" value="PKD_dom"/>
</dbReference>
<dbReference type="Gene3D" id="2.60.40.740">
    <property type="match status" value="2"/>
</dbReference>
<dbReference type="KEGG" id="camu:CA2015_3985"/>